<organism evidence="1">
    <name type="scientific">Spongospora subterranea</name>
    <dbReference type="NCBI Taxonomy" id="70186"/>
    <lineage>
        <taxon>Eukaryota</taxon>
        <taxon>Sar</taxon>
        <taxon>Rhizaria</taxon>
        <taxon>Endomyxa</taxon>
        <taxon>Phytomyxea</taxon>
        <taxon>Plasmodiophorida</taxon>
        <taxon>Plasmodiophoridae</taxon>
        <taxon>Spongospora</taxon>
    </lineage>
</organism>
<dbReference type="InterPro" id="IPR033305">
    <property type="entry name" value="Hydin-like"/>
</dbReference>
<accession>A0A0H5QZ13</accession>
<sequence length="3868" mass="423116">QVLYKGAAMSHLDLGDEGNSEEGNISARRLQYLPSSYKSLENKGSTDDSVEAFKLLQHLLRYISKILTTTTISENMAFLIEDVHTLFSQCEIMLDAQASGLQIVNQLHEVMCLGLIHPEPISQTWILLLLCKGPLLIEFLINRCTAPDFHALINELFNVAISSPLQWNRRRSIDIINFAIKLKDVQGVEQLHEDIFYKIETCIRQKDPDCDLQARFVLSLGHLLDGNTDFIASNIDRFSALIYDGLHSRSEIIQLASLQILIRSLAPIHNKAQTIFLDRVSTLAKSEDVHVQAAAVQYLGRFLVHQKKPLTAKAKLKSALALIRSLRQTPRNSNAPTLFKEDAVSTTTKVLIDRNGHNRLIRELLRIPNSFARLRRQAGKGRFFESDTFLKLQNTAILQIALPVEGDVPTIVTISHRIPQITGVPFGATTIPIVFDPKRVIQTFYNIIDDSDRTGMGIPPLFARTLATETENIPASMTENAPAANGFDAPYGFRKVQIIRGHIPGNWASDNKSVVKEVPVVSIPYIGGTRGESCAVNDPLQCDFPLHCCVVIEIDDPFPKEEHEVLEKATSSSREPRMWTSQVIEITTLGESPVLDELKTVRAISKNVIMQMRIKTKTGIWLMLSLQIISEISVWSFDVSEPDNDRDIIPAGLDIDNAPYFYPPVNIPQIPREYDTDGTALYSPLPSFMPMPFSYTTSGIPYYSFEKGPDLGNDRPRVCGYSAVGTPLVTEMAALMPRPSAFTQSGVPYYYASWLVNFIQLCIDGLCQMHNVQTDLYPVWESSKVLTPQAAAVPTDKLYQISFSTDELVFSSMLSPQTVPVTLELLRRHNQHDSPDSVSVMFFSNPYEIFTCSPNRCLLTVGKPATIEITFSPMICETKSSYVNGAIEVLDDAGINCGQARLNAFCGPWVKFDAQSLPRVWCEIQISRAVSVSLENLTAKDVFCRLAIKHSTEFVLEEDDVLIAPYSAEPVFVRFCPKQNGLCHGFLCVTSDDHPDMQFEITAHGGSQMVFEVPANDASTLASVTDTPVLVSVPKPIDVPPEPKDAHALRKQLLIEKKTAESKIKSKILPTTSTPTVVKMRKQVANKDNVPNAVEPVKISKVVNSGDSVQPSGDEVKVDFGVLQKGVTYSTSFSIKNRMKAESVLFSHFLSNGVFCCTNLWHEVKGNSNASIEVKAAVESTAPSGYITDELKVSWPDCCNSHVAVAAFIGCPLEVLSSHYSFFPPSQVGNISVMTILVRNLSCYRLSWRIEFADMDIEKGFFFTGCTIKESLEAAKYDLFNQVIEGFECKKISIGFIANCMGPSWARLQAQIQVPFDGDVMVADMGVGGSIAYVIGIGLEPSEIDGARIQKLQQWLDFFINDRLSPGNAPPPGYNNGSAVAKRVVSSNAYDALIADPASIEIITNETDGKRRGASSFLIRKQHSNLSPSEITVFCSNGITSSSITSSLMHVDVALPASDSISIGFVCIVNLESSCFVSLPVVSMPSSSIYTHPTSDIAFGSSYVGVPVTKWITVCNPCHFKQKLAASLRQAESVMSPFSLSLKGSVELGPFESINMTVTYDASNQGLSEAAIDLVMTVMEIGHSSTKTVSMRAMCFAPVEANPATSIDFGSVPTGFQALIELPFTNRGIVDQSVHVCAELPFTAHKDSVVIAKRESSSISLMYKPTKSGSHSHFFYVKAGKSLVQIPARAQTGTLSLAFANVKAEQIDFGVQQKGTVTTKFLLLTNVGTLPATVTNLHNITLGNKFFKIKVCGVVRRTHTIPPAKTSKHPLHVLKNRIEDAVRILNVLQASKEPLNVAWSEPTTASEGSQLGWVVPPLQALYIRVQFIARHQGVQSVVVPIEYAQGRTRNALNASMSIRYLPSDVDADKLTSAQIMQLSLELIPSRRIRCELRGRGLGKIIIMTPQIDFDVIPAFKAAIQTSRLTPGSKKTQLANQKTASSANIRKLILVNASFTLQSAAIIQISSKCFTAKIGSWNITPGAELSIPVSFLPSTTDIPYSASLLVRHDFGDENVILKGIGGDVRLRFSGSCPTMKSTSGVEVRDKVVIENRGLLSGMVKLSCGHSGPFGLIDELNGRVRELSILMLPNSSHELTVTFASNECELMNGTLTAEWEPTVGAPTKEITLPLSGKVGIAKLSSKIKKIKFSVALVNVAFKKEIQLTNSGDSVCRWKCRRTDTLWVLPEFGEIHPDASMNVTVWLRSHEVGASSGSVIFRSDGGNLTIPVSANVTVPQLSVKGSLVHDFGIARINQLSSHVIELVNAGRNSISVAIAFEQQCDEILYSRSSAISLAAVLQSDPDLTAEQRQVHEDLYRSTLKPLISQEFSIREWFKQMEPDQTFRIEICCRPTVSNQVFFTQYSIVSGILSGREYIPMERMTGSISCTGGFSNLQIHTQPMQNNPQTQLASWTDDSVINSVLAAETPAGGLATISFGLLQIHSVRTDDATLSLSNDGNMECDFEIADYPNHPDNTAASAGMFILNPDGGTLGPGENIRINVRISPTTSGFFQRQLLVTSPTWKARIPLCLRAVADDKLLEVDCSSLSFGRRQTGSIHSLSIKLFTSGRFSFDYASEVSVDESAILDYKQTLETKQMTAVMEHSPIPPECLVSDPCNTVSPFTLINGSGTVASKSYSIIEVQFRPDIIWTNWPALFQVRIRWSGDQIVVPVSGLSGSAKIELKFPKQQGILDFGAVITGHTHWADIVCINSGSLPLDFRVQCSDRDVVGLKLKIGAVHAIEAGQSLPLSLSILLTTPGPFTSSVDLITDIGAFTIPIAATGALFDYKIEGEFDFGETPINKSTTMSIRLINSGDLTALFKMSFSQLDMEQAFVLLINDQEGASVLELESQSSASISIRFFSTLPAMFVDCFLILEPNVQGFFQKSKNVPVSASACVMSMGLDDSSNVDLGFVTLGEIVVLERRLFNATNTALNYQWEMTSRAPERGNSCWSISPQEGTIDKHGDDKFEIYFQSSEGFASDSFDEVDLALINTTVGSTDARISLRAAVGRPMLLVTLGNGRVSYPDRIHFGKYRIGGRPGYCSIEIKNDGRGRLDYSVSIMNNDEQQSITLVDANRSLIALPISNESLSTMTSVLMFVKFRPETPGQHLARLDIVGAGPAGTCSITVAGSASSFAIAGDYPREINLGIIKMGSSITSDINIHSLCEDDQPVLLSWGSSTKRLMTHLPSDEGEDDGDAGDESIEVVDVPNICITGKCGQGALASISSSAYTLVGTQKPSTLPPTITISPMILHSSLASSIVDTLSVLCPDEAIKAPMSPYVRPIQGGLQLYMDTISLGTVPITVSYAISVKSLRVSSTFLEFAETLVGRPVYEHITITNDAEYTMPFTLTPSDRNLTCVPDSGSLSSHGSVEVAITFMSLVPFDTDTELKDNKGSLEVTCISHPALFEDIRIQCNVLCRDYCFLASNLVPVHFDPILIGISPIQTRTIALTSVATVPIICKIRWNVEGSPPFSIDPSLVDTDITFDVDQTRLIEIKFDCLKAGSHSAALCLDTAIGTFDLNVSGQAFDPHVRLSAGKIDFGVVAQDYPLQRSSTISNPCPLPFLVSSPTRHPEFQMLIGDQESPDTAVALGAGESLIIQVKFSPVLKKKAITQMDHCTFLIYHEGWPEPLAELLCVGRAGTMQLDFSKGTLRLGRIPHQRSHSSSFSIKNTGTVPVHCSIMSKDSSEPVSVINYETGWIKFEPSEFSMASGDDLTIHLIVQPIAQGMSTFAFRVGLLDSVKEKFWHMQIQLYGDKIILSSQAHSIMQATELESVAYVEIADNYHVLDVVKMDDRVHTVSIHHELAMVDRGLHDPDSYLALSLMRPAATAPEIIGTLRRWYADRLPLRMSGASHASSQLDVFETMLSSVDHHRPDPT</sequence>
<dbReference type="Gene3D" id="2.60.40.10">
    <property type="entry name" value="Immunoglobulins"/>
    <property type="match status" value="6"/>
</dbReference>
<evidence type="ECO:0000313" key="1">
    <source>
        <dbReference type="EMBL" id="CRZ06926.1"/>
    </source>
</evidence>
<feature type="non-terminal residue" evidence="1">
    <location>
        <position position="1"/>
    </location>
</feature>
<dbReference type="SUPFAM" id="SSF48371">
    <property type="entry name" value="ARM repeat"/>
    <property type="match status" value="1"/>
</dbReference>
<dbReference type="PANTHER" id="PTHR23053:SF0">
    <property type="entry name" value="HYDROCEPHALUS-INDUCING PROTEIN HOMOLOG"/>
    <property type="match status" value="1"/>
</dbReference>
<dbReference type="InterPro" id="IPR016024">
    <property type="entry name" value="ARM-type_fold"/>
</dbReference>
<dbReference type="PANTHER" id="PTHR23053">
    <property type="entry name" value="DLEC1 DELETED IN LUNG AND ESOPHAGEAL CANCER 1"/>
    <property type="match status" value="1"/>
</dbReference>
<dbReference type="GO" id="GO:0005930">
    <property type="term" value="C:axoneme"/>
    <property type="evidence" value="ECO:0007669"/>
    <property type="project" value="TreeGrafter"/>
</dbReference>
<protein>
    <recommendedName>
        <fullName evidence="2">Abnormal spindle-like microcephaly-associated protein ASH domain-containing protein</fullName>
    </recommendedName>
</protein>
<dbReference type="GO" id="GO:0003341">
    <property type="term" value="P:cilium movement"/>
    <property type="evidence" value="ECO:0007669"/>
    <property type="project" value="TreeGrafter"/>
</dbReference>
<dbReference type="EMBL" id="HACM01006484">
    <property type="protein sequence ID" value="CRZ06926.1"/>
    <property type="molecule type" value="Transcribed_RNA"/>
</dbReference>
<reference evidence="1" key="1">
    <citation type="submission" date="2015-04" db="EMBL/GenBank/DDBJ databases">
        <title>The genome sequence of the plant pathogenic Rhizarian Plasmodiophora brassicae reveals insights in its biotrophic life cycle and the origin of chitin synthesis.</title>
        <authorList>
            <person name="Schwelm A."/>
            <person name="Fogelqvist J."/>
            <person name="Knaust A."/>
            <person name="Julke S."/>
            <person name="Lilja T."/>
            <person name="Dhandapani V."/>
            <person name="Bonilla-Rosso G."/>
            <person name="Karlsson M."/>
            <person name="Shevchenko A."/>
            <person name="Choi S.R."/>
            <person name="Kim H.G."/>
            <person name="Park J.Y."/>
            <person name="Lim Y.P."/>
            <person name="Ludwig-Muller J."/>
            <person name="Dixelius C."/>
        </authorList>
    </citation>
    <scope>NUCLEOTIDE SEQUENCE</scope>
    <source>
        <tissue evidence="1">Potato root galls</tissue>
    </source>
</reference>
<dbReference type="InterPro" id="IPR013783">
    <property type="entry name" value="Ig-like_fold"/>
</dbReference>
<dbReference type="GO" id="GO:1904158">
    <property type="term" value="P:axonemal central apparatus assembly"/>
    <property type="evidence" value="ECO:0007669"/>
    <property type="project" value="TreeGrafter"/>
</dbReference>
<proteinExistence type="predicted"/>
<evidence type="ECO:0008006" key="2">
    <source>
        <dbReference type="Google" id="ProtNLM"/>
    </source>
</evidence>
<name>A0A0H5QZ13_9EUKA</name>